<keyword evidence="3" id="KW-1185">Reference proteome</keyword>
<dbReference type="RefSeq" id="WP_129620094.1">
    <property type="nucleotide sequence ID" value="NZ_LR214950.1"/>
</dbReference>
<sequence length="114" mass="13349">MLSLLNVANTGAFKHLREAEANKELKKLKREHMKLEKRAQGNYDQLKKISTNYTKVKTQLIETKEENKKLKNEIKELTEYISIILEAYNPEDKETVMLDKLKQLNQFIKGAKNV</sequence>
<evidence type="ECO:0000256" key="1">
    <source>
        <dbReference type="SAM" id="Coils"/>
    </source>
</evidence>
<gene>
    <name evidence="2" type="ORF">NCTC10183_00175</name>
</gene>
<proteinExistence type="predicted"/>
<organism evidence="2 3">
    <name type="scientific">Mycoplasmopsis gallinacea</name>
    <dbReference type="NCBI Taxonomy" id="29556"/>
    <lineage>
        <taxon>Bacteria</taxon>
        <taxon>Bacillati</taxon>
        <taxon>Mycoplasmatota</taxon>
        <taxon>Mycoplasmoidales</taxon>
        <taxon>Metamycoplasmataceae</taxon>
        <taxon>Mycoplasmopsis</taxon>
    </lineage>
</organism>
<dbReference type="AlphaFoldDB" id="A0A449A2E3"/>
<evidence type="ECO:0000313" key="3">
    <source>
        <dbReference type="Proteomes" id="UP000290568"/>
    </source>
</evidence>
<feature type="coiled-coil region" evidence="1">
    <location>
        <begin position="16"/>
        <end position="87"/>
    </location>
</feature>
<keyword evidence="1" id="KW-0175">Coiled coil</keyword>
<reference evidence="2 3" key="1">
    <citation type="submission" date="2019-01" db="EMBL/GenBank/DDBJ databases">
        <authorList>
            <consortium name="Pathogen Informatics"/>
        </authorList>
    </citation>
    <scope>NUCLEOTIDE SEQUENCE [LARGE SCALE GENOMIC DNA]</scope>
    <source>
        <strain evidence="2 3">NCTC10183</strain>
    </source>
</reference>
<accession>A0A449A2E3</accession>
<protein>
    <submittedName>
        <fullName evidence="2">Uncharacterized protein</fullName>
    </submittedName>
</protein>
<evidence type="ECO:0000313" key="2">
    <source>
        <dbReference type="EMBL" id="VEU58417.1"/>
    </source>
</evidence>
<dbReference type="EMBL" id="LR214950">
    <property type="protein sequence ID" value="VEU58417.1"/>
    <property type="molecule type" value="Genomic_DNA"/>
</dbReference>
<name>A0A449A2E3_9BACT</name>
<dbReference type="Proteomes" id="UP000290568">
    <property type="component" value="Chromosome"/>
</dbReference>